<feature type="domain" description="Sigma-54 factor interaction" evidence="5">
    <location>
        <begin position="359"/>
        <end position="424"/>
    </location>
</feature>
<dbReference type="InterPro" id="IPR027417">
    <property type="entry name" value="P-loop_NTPase"/>
</dbReference>
<evidence type="ECO:0000256" key="4">
    <source>
        <dbReference type="ARBA" id="ARBA00023163"/>
    </source>
</evidence>
<evidence type="ECO:0000313" key="7">
    <source>
        <dbReference type="Proteomes" id="UP000315677"/>
    </source>
</evidence>
<dbReference type="SUPFAM" id="SSF46689">
    <property type="entry name" value="Homeodomain-like"/>
    <property type="match status" value="1"/>
</dbReference>
<evidence type="ECO:0000256" key="3">
    <source>
        <dbReference type="ARBA" id="ARBA00023015"/>
    </source>
</evidence>
<dbReference type="AlphaFoldDB" id="A0A543E2Y4"/>
<keyword evidence="2" id="KW-0067">ATP-binding</keyword>
<dbReference type="Pfam" id="PF25601">
    <property type="entry name" value="AAA_lid_14"/>
    <property type="match status" value="1"/>
</dbReference>
<dbReference type="PANTHER" id="PTHR32071">
    <property type="entry name" value="TRANSCRIPTIONAL REGULATORY PROTEIN"/>
    <property type="match status" value="1"/>
</dbReference>
<dbReference type="Pfam" id="PF02954">
    <property type="entry name" value="HTH_8"/>
    <property type="match status" value="1"/>
</dbReference>
<evidence type="ECO:0000313" key="6">
    <source>
        <dbReference type="EMBL" id="TQM15965.1"/>
    </source>
</evidence>
<keyword evidence="3" id="KW-0805">Transcription regulation</keyword>
<gene>
    <name evidence="6" type="ORF">FB558_2762</name>
</gene>
<dbReference type="OrthoDB" id="5496274at2"/>
<dbReference type="Proteomes" id="UP000315677">
    <property type="component" value="Unassembled WGS sequence"/>
</dbReference>
<dbReference type="GO" id="GO:0006355">
    <property type="term" value="P:regulation of DNA-templated transcription"/>
    <property type="evidence" value="ECO:0007669"/>
    <property type="project" value="InterPro"/>
</dbReference>
<dbReference type="InterPro" id="IPR002078">
    <property type="entry name" value="Sigma_54_int"/>
</dbReference>
<organism evidence="6 7">
    <name type="scientific">Pseudonocardia kunmingensis</name>
    <dbReference type="NCBI Taxonomy" id="630975"/>
    <lineage>
        <taxon>Bacteria</taxon>
        <taxon>Bacillati</taxon>
        <taxon>Actinomycetota</taxon>
        <taxon>Actinomycetes</taxon>
        <taxon>Pseudonocardiales</taxon>
        <taxon>Pseudonocardiaceae</taxon>
        <taxon>Pseudonocardia</taxon>
    </lineage>
</organism>
<protein>
    <submittedName>
        <fullName evidence="6">Regulatory Fis family protein</fullName>
    </submittedName>
</protein>
<accession>A0A543E2Y4</accession>
<name>A0A543E2Y4_9PSEU</name>
<dbReference type="Gene3D" id="1.10.10.60">
    <property type="entry name" value="Homeodomain-like"/>
    <property type="match status" value="1"/>
</dbReference>
<proteinExistence type="predicted"/>
<dbReference type="SUPFAM" id="SSF52540">
    <property type="entry name" value="P-loop containing nucleoside triphosphate hydrolases"/>
    <property type="match status" value="1"/>
</dbReference>
<sequence>MDEQAHLSEREQLAAARRGATAVTSRLSASWRRSESYGVSLDAVNPVFAGQVDDGSLFYECGQEVLQNLHATLANEPISLMLTDNAGLVLSRMCSESALLQALDRVYLAPGFAFSEREAGTNGLGLALADRTPSLVRADEHYCTGLWGYTCAAVPVTDPASGSLVGSVNLTTWSRQSDDLLLALAQMAAGHTAALMLARSRGAQPRSSPRGEVFRVAPVEHDASPPALSAAWRTAVDAAAAALADDRVVAVVGEAGAGKSALLAAAHRRVRPHGRVLNARPPEPRDAESWLALWTPELGKDRTSVVVGRVDGLPSWVAAELAGIFERVARAEPGRPGRHRRPYALTAEDPAAIPAPLQRLVDEVVEVPALRYRPDDVLPLARWFARRARGREVHFTPAATRALAAYHWPGNATQLQRVVREAVTRGDVVDARHLAAEVFSGATRRLTRIETIERDEIVRCLLEPGVTVNRAAAELGMSRATIYRKISQYGIRVPGRG</sequence>
<comment type="caution">
    <text evidence="6">The sequence shown here is derived from an EMBL/GenBank/DDBJ whole genome shotgun (WGS) entry which is preliminary data.</text>
</comment>
<evidence type="ECO:0000259" key="5">
    <source>
        <dbReference type="PROSITE" id="PS50045"/>
    </source>
</evidence>
<dbReference type="InterPro" id="IPR009057">
    <property type="entry name" value="Homeodomain-like_sf"/>
</dbReference>
<dbReference type="EMBL" id="VFPA01000001">
    <property type="protein sequence ID" value="TQM15965.1"/>
    <property type="molecule type" value="Genomic_DNA"/>
</dbReference>
<dbReference type="Gene3D" id="1.10.8.60">
    <property type="match status" value="1"/>
</dbReference>
<reference evidence="6 7" key="1">
    <citation type="submission" date="2019-06" db="EMBL/GenBank/DDBJ databases">
        <title>Sequencing the genomes of 1000 actinobacteria strains.</title>
        <authorList>
            <person name="Klenk H.-P."/>
        </authorList>
    </citation>
    <scope>NUCLEOTIDE SEQUENCE [LARGE SCALE GENOMIC DNA]</scope>
    <source>
        <strain evidence="6 7">DSM 45301</strain>
    </source>
</reference>
<keyword evidence="4" id="KW-0804">Transcription</keyword>
<dbReference type="InterPro" id="IPR002197">
    <property type="entry name" value="HTH_Fis"/>
</dbReference>
<dbReference type="GO" id="GO:0043565">
    <property type="term" value="F:sequence-specific DNA binding"/>
    <property type="evidence" value="ECO:0007669"/>
    <property type="project" value="InterPro"/>
</dbReference>
<dbReference type="RefSeq" id="WP_142052540.1">
    <property type="nucleotide sequence ID" value="NZ_VFPA01000001.1"/>
</dbReference>
<dbReference type="GO" id="GO:0005524">
    <property type="term" value="F:ATP binding"/>
    <property type="evidence" value="ECO:0007669"/>
    <property type="project" value="UniProtKB-KW"/>
</dbReference>
<keyword evidence="1" id="KW-0547">Nucleotide-binding</keyword>
<keyword evidence="7" id="KW-1185">Reference proteome</keyword>
<dbReference type="InterPro" id="IPR029016">
    <property type="entry name" value="GAF-like_dom_sf"/>
</dbReference>
<dbReference type="Gene3D" id="3.30.450.40">
    <property type="match status" value="1"/>
</dbReference>
<dbReference type="InterPro" id="IPR058031">
    <property type="entry name" value="AAA_lid_NorR"/>
</dbReference>
<evidence type="ECO:0000256" key="1">
    <source>
        <dbReference type="ARBA" id="ARBA00022741"/>
    </source>
</evidence>
<evidence type="ECO:0000256" key="2">
    <source>
        <dbReference type="ARBA" id="ARBA00022840"/>
    </source>
</evidence>
<dbReference type="PROSITE" id="PS50045">
    <property type="entry name" value="SIGMA54_INTERACT_4"/>
    <property type="match status" value="1"/>
</dbReference>
<dbReference type="PANTHER" id="PTHR32071:SF122">
    <property type="entry name" value="SIGMA FACTOR"/>
    <property type="match status" value="1"/>
</dbReference>